<dbReference type="Gene3D" id="3.30.420.10">
    <property type="entry name" value="Ribonuclease H-like superfamily/Ribonuclease H"/>
    <property type="match status" value="1"/>
</dbReference>
<gene>
    <name evidence="2" type="ORF">E6C27_scaffold319G001730</name>
</gene>
<reference evidence="2 3" key="1">
    <citation type="submission" date="2019-08" db="EMBL/GenBank/DDBJ databases">
        <title>Draft genome sequences of two oriental melons (Cucumis melo L. var makuwa).</title>
        <authorList>
            <person name="Kwon S.-Y."/>
        </authorList>
    </citation>
    <scope>NUCLEOTIDE SEQUENCE [LARGE SCALE GENOMIC DNA]</scope>
    <source>
        <strain evidence="3">cv. SW 3</strain>
        <tissue evidence="2">Leaf</tissue>
    </source>
</reference>
<name>A0A5A7ULF8_CUCMM</name>
<dbReference type="GO" id="GO:0003676">
    <property type="term" value="F:nucleic acid binding"/>
    <property type="evidence" value="ECO:0007669"/>
    <property type="project" value="InterPro"/>
</dbReference>
<comment type="caution">
    <text evidence="2">The sequence shown here is derived from an EMBL/GenBank/DDBJ whole genome shotgun (WGS) entry which is preliminary data.</text>
</comment>
<dbReference type="OrthoDB" id="913489at2759"/>
<dbReference type="AlphaFoldDB" id="A0A5A7ULF8"/>
<evidence type="ECO:0000259" key="1">
    <source>
        <dbReference type="Pfam" id="PF24626"/>
    </source>
</evidence>
<dbReference type="InterPro" id="IPR012337">
    <property type="entry name" value="RNaseH-like_sf"/>
</dbReference>
<dbReference type="PANTHER" id="PTHR45835">
    <property type="entry name" value="YALI0A06105P"/>
    <property type="match status" value="1"/>
</dbReference>
<protein>
    <submittedName>
        <fullName evidence="2">Retroelement pol polyprotein</fullName>
    </submittedName>
</protein>
<dbReference type="Pfam" id="PF24626">
    <property type="entry name" value="SH3_Tf2-1"/>
    <property type="match status" value="1"/>
</dbReference>
<feature type="domain" description="Tf2-1-like SH3-like" evidence="1">
    <location>
        <begin position="124"/>
        <end position="164"/>
    </location>
</feature>
<evidence type="ECO:0000313" key="2">
    <source>
        <dbReference type="EMBL" id="KAA0056024.1"/>
    </source>
</evidence>
<dbReference type="SUPFAM" id="SSF53098">
    <property type="entry name" value="Ribonuclease H-like"/>
    <property type="match status" value="1"/>
</dbReference>
<accession>A0A5A7ULF8</accession>
<dbReference type="EMBL" id="SSTE01008362">
    <property type="protein sequence ID" value="KAA0056024.1"/>
    <property type="molecule type" value="Genomic_DNA"/>
</dbReference>
<dbReference type="InterPro" id="IPR036397">
    <property type="entry name" value="RNaseH_sf"/>
</dbReference>
<organism evidence="2 3">
    <name type="scientific">Cucumis melo var. makuwa</name>
    <name type="common">Oriental melon</name>
    <dbReference type="NCBI Taxonomy" id="1194695"/>
    <lineage>
        <taxon>Eukaryota</taxon>
        <taxon>Viridiplantae</taxon>
        <taxon>Streptophyta</taxon>
        <taxon>Embryophyta</taxon>
        <taxon>Tracheophyta</taxon>
        <taxon>Spermatophyta</taxon>
        <taxon>Magnoliopsida</taxon>
        <taxon>eudicotyledons</taxon>
        <taxon>Gunneridae</taxon>
        <taxon>Pentapetalae</taxon>
        <taxon>rosids</taxon>
        <taxon>fabids</taxon>
        <taxon>Cucurbitales</taxon>
        <taxon>Cucurbitaceae</taxon>
        <taxon>Benincaseae</taxon>
        <taxon>Cucumis</taxon>
    </lineage>
</organism>
<dbReference type="Proteomes" id="UP000321393">
    <property type="component" value="Unassembled WGS sequence"/>
</dbReference>
<sequence>MFRLSGTKLTRSSTYHPQSDVQTKVVNRSVEAFLCCFCGEKPKEWITWLHWAEYWYNTMYQSSIGITPFQAVYGHSPPPLITYEEAETSNSTLDQHLKERDVALGALKEHLKMAKEKMKKYADSKRRDVEFQVIGRIGQVANKLELPPSATIHSVFHVSQLMKVIGEHQEVHRLTPYISESHEWVAIPEEVFGYRKNPTTGVWEVSISWKGLFPLEATWEICDDFQQQFPEFHLEDKMVLEEESNVRPPIFYNIVGEIREKKHVRWGV</sequence>
<proteinExistence type="predicted"/>
<dbReference type="SUPFAM" id="SSF54160">
    <property type="entry name" value="Chromo domain-like"/>
    <property type="match status" value="1"/>
</dbReference>
<dbReference type="InterPro" id="IPR016197">
    <property type="entry name" value="Chromo-like_dom_sf"/>
</dbReference>
<dbReference type="InterPro" id="IPR056924">
    <property type="entry name" value="SH3_Tf2-1"/>
</dbReference>
<dbReference type="PANTHER" id="PTHR45835:SF99">
    <property type="entry name" value="CHROMO DOMAIN-CONTAINING PROTEIN-RELATED"/>
    <property type="match status" value="1"/>
</dbReference>
<evidence type="ECO:0000313" key="3">
    <source>
        <dbReference type="Proteomes" id="UP000321393"/>
    </source>
</evidence>